<gene>
    <name evidence="3" type="ORF">POL58_11520</name>
</gene>
<feature type="region of interest" description="Disordered" evidence="1">
    <location>
        <begin position="34"/>
        <end position="88"/>
    </location>
</feature>
<evidence type="ECO:0000256" key="1">
    <source>
        <dbReference type="SAM" id="MobiDB-lite"/>
    </source>
</evidence>
<keyword evidence="2" id="KW-0732">Signal</keyword>
<feature type="signal peptide" evidence="2">
    <location>
        <begin position="1"/>
        <end position="23"/>
    </location>
</feature>
<sequence length="232" mass="24538">MARELLGALAMLTTRALPSLACALSLLLACTDKGNDTTEGTSSESQTTDAETTEPQTTETQPTDAQTTDAQTTEGESTTDSETGTPVSGCECAEGDPCSVQLCETAELFETEELGGQDDALLEMSLTCALEALRDRKVGRIGWRQESGAGQYDEYGHFEMFGDGTARYTTGGVADICSSIVDAVEVVTLKSPEVFASCLDNNVLGERFSCLRLARLALQSTCVEGEHDCSGV</sequence>
<reference evidence="3 4" key="1">
    <citation type="submission" date="2022-11" db="EMBL/GenBank/DDBJ databases">
        <title>Minimal conservation of predation-associated metabolite biosynthetic gene clusters underscores biosynthetic potential of Myxococcota including descriptions for ten novel species: Archangium lansinium sp. nov., Myxococcus landrumus sp. nov., Nannocystis bai.</title>
        <authorList>
            <person name="Ahearne A."/>
            <person name="Stevens C."/>
            <person name="Dowd S."/>
        </authorList>
    </citation>
    <scope>NUCLEOTIDE SEQUENCE [LARGE SCALE GENOMIC DNA]</scope>
    <source>
        <strain evidence="3 4">NCELM</strain>
    </source>
</reference>
<evidence type="ECO:0000313" key="3">
    <source>
        <dbReference type="EMBL" id="MDC0668372.1"/>
    </source>
</evidence>
<evidence type="ECO:0000313" key="4">
    <source>
        <dbReference type="Proteomes" id="UP001217838"/>
    </source>
</evidence>
<organism evidence="3 4">
    <name type="scientific">Nannocystis radixulma</name>
    <dbReference type="NCBI Taxonomy" id="2995305"/>
    <lineage>
        <taxon>Bacteria</taxon>
        <taxon>Pseudomonadati</taxon>
        <taxon>Myxococcota</taxon>
        <taxon>Polyangia</taxon>
        <taxon>Nannocystales</taxon>
        <taxon>Nannocystaceae</taxon>
        <taxon>Nannocystis</taxon>
    </lineage>
</organism>
<protein>
    <recommendedName>
        <fullName evidence="5">Lipoprotein</fullName>
    </recommendedName>
</protein>
<dbReference type="EMBL" id="JAQNDN010000004">
    <property type="protein sequence ID" value="MDC0668372.1"/>
    <property type="molecule type" value="Genomic_DNA"/>
</dbReference>
<keyword evidence="4" id="KW-1185">Reference proteome</keyword>
<dbReference type="Proteomes" id="UP001217838">
    <property type="component" value="Unassembled WGS sequence"/>
</dbReference>
<comment type="caution">
    <text evidence="3">The sequence shown here is derived from an EMBL/GenBank/DDBJ whole genome shotgun (WGS) entry which is preliminary data.</text>
</comment>
<evidence type="ECO:0008006" key="5">
    <source>
        <dbReference type="Google" id="ProtNLM"/>
    </source>
</evidence>
<accession>A0ABT5B2N9</accession>
<proteinExistence type="predicted"/>
<feature type="chain" id="PRO_5045132399" description="Lipoprotein" evidence="2">
    <location>
        <begin position="24"/>
        <end position="232"/>
    </location>
</feature>
<feature type="compositionally biased region" description="Low complexity" evidence="1">
    <location>
        <begin position="37"/>
        <end position="85"/>
    </location>
</feature>
<evidence type="ECO:0000256" key="2">
    <source>
        <dbReference type="SAM" id="SignalP"/>
    </source>
</evidence>
<dbReference type="PROSITE" id="PS51257">
    <property type="entry name" value="PROKAR_LIPOPROTEIN"/>
    <property type="match status" value="1"/>
</dbReference>
<name>A0ABT5B2N9_9BACT</name>
<dbReference type="RefSeq" id="WP_271997443.1">
    <property type="nucleotide sequence ID" value="NZ_JAQNDN010000004.1"/>
</dbReference>